<keyword evidence="3" id="KW-1185">Reference proteome</keyword>
<accession>A0AAW0E612</accession>
<proteinExistence type="predicted"/>
<feature type="compositionally biased region" description="Low complexity" evidence="1">
    <location>
        <begin position="89"/>
        <end position="103"/>
    </location>
</feature>
<protein>
    <submittedName>
        <fullName evidence="2">Uncharacterized protein</fullName>
    </submittedName>
</protein>
<evidence type="ECO:0000256" key="1">
    <source>
        <dbReference type="SAM" id="MobiDB-lite"/>
    </source>
</evidence>
<evidence type="ECO:0000313" key="2">
    <source>
        <dbReference type="EMBL" id="KAK7058308.1"/>
    </source>
</evidence>
<evidence type="ECO:0000313" key="3">
    <source>
        <dbReference type="Proteomes" id="UP001383192"/>
    </source>
</evidence>
<dbReference type="AlphaFoldDB" id="A0AAW0E612"/>
<name>A0AAW0E612_9AGAR</name>
<sequence length="209" mass="22800">MSLKESSSHAMLYNANQLIQTPPPPTLREILTAYRTKGDGDREMLLAMLNAKAAEDQRLAQTASLQRAMLETCQYSSAHPTLPPLHFGAQSPAPRYPSPSAYSADERSEYQSRGYHTVSESMRKKRRSSQSPYARPMSPRQLHHSVPYSRAGRASPDVLPPSPYSEDAGSASPPPSRSSAMGIGSLLAASRPEHSSRRRSPSCDSDSSS</sequence>
<dbReference type="EMBL" id="JAYKXP010000005">
    <property type="protein sequence ID" value="KAK7058308.1"/>
    <property type="molecule type" value="Genomic_DNA"/>
</dbReference>
<feature type="region of interest" description="Disordered" evidence="1">
    <location>
        <begin position="84"/>
        <end position="209"/>
    </location>
</feature>
<reference evidence="2 3" key="1">
    <citation type="submission" date="2024-01" db="EMBL/GenBank/DDBJ databases">
        <title>A draft genome for a cacao thread blight-causing isolate of Paramarasmius palmivorus.</title>
        <authorList>
            <person name="Baruah I.K."/>
            <person name="Bukari Y."/>
            <person name="Amoako-Attah I."/>
            <person name="Meinhardt L.W."/>
            <person name="Bailey B.A."/>
            <person name="Cohen S.P."/>
        </authorList>
    </citation>
    <scope>NUCLEOTIDE SEQUENCE [LARGE SCALE GENOMIC DNA]</scope>
    <source>
        <strain evidence="2 3">GH-12</strain>
    </source>
</reference>
<dbReference type="Proteomes" id="UP001383192">
    <property type="component" value="Unassembled WGS sequence"/>
</dbReference>
<gene>
    <name evidence="2" type="ORF">VNI00_001939</name>
</gene>
<organism evidence="2 3">
    <name type="scientific">Paramarasmius palmivorus</name>
    <dbReference type="NCBI Taxonomy" id="297713"/>
    <lineage>
        <taxon>Eukaryota</taxon>
        <taxon>Fungi</taxon>
        <taxon>Dikarya</taxon>
        <taxon>Basidiomycota</taxon>
        <taxon>Agaricomycotina</taxon>
        <taxon>Agaricomycetes</taxon>
        <taxon>Agaricomycetidae</taxon>
        <taxon>Agaricales</taxon>
        <taxon>Marasmiineae</taxon>
        <taxon>Marasmiaceae</taxon>
        <taxon>Paramarasmius</taxon>
    </lineage>
</organism>
<comment type="caution">
    <text evidence="2">The sequence shown here is derived from an EMBL/GenBank/DDBJ whole genome shotgun (WGS) entry which is preliminary data.</text>
</comment>